<dbReference type="EMBL" id="GGEC01018286">
    <property type="protein sequence ID" value="MBW98769.1"/>
    <property type="molecule type" value="Transcribed_RNA"/>
</dbReference>
<sequence length="39" mass="4735">MFVLLFLREPYFYLEVFLIHLNGVFVLKHLTIKVSFSLF</sequence>
<reference evidence="1" key="1">
    <citation type="submission" date="2018-02" db="EMBL/GenBank/DDBJ databases">
        <title>Rhizophora mucronata_Transcriptome.</title>
        <authorList>
            <person name="Meera S.P."/>
            <person name="Sreeshan A."/>
            <person name="Augustine A."/>
        </authorList>
    </citation>
    <scope>NUCLEOTIDE SEQUENCE</scope>
    <source>
        <tissue evidence="1">Leaf</tissue>
    </source>
</reference>
<name>A0A2P2JZ69_RHIMU</name>
<protein>
    <submittedName>
        <fullName evidence="1">Uncharacterized protein</fullName>
    </submittedName>
</protein>
<organism evidence="1">
    <name type="scientific">Rhizophora mucronata</name>
    <name type="common">Asiatic mangrove</name>
    <dbReference type="NCBI Taxonomy" id="61149"/>
    <lineage>
        <taxon>Eukaryota</taxon>
        <taxon>Viridiplantae</taxon>
        <taxon>Streptophyta</taxon>
        <taxon>Embryophyta</taxon>
        <taxon>Tracheophyta</taxon>
        <taxon>Spermatophyta</taxon>
        <taxon>Magnoliopsida</taxon>
        <taxon>eudicotyledons</taxon>
        <taxon>Gunneridae</taxon>
        <taxon>Pentapetalae</taxon>
        <taxon>rosids</taxon>
        <taxon>fabids</taxon>
        <taxon>Malpighiales</taxon>
        <taxon>Rhizophoraceae</taxon>
        <taxon>Rhizophora</taxon>
    </lineage>
</organism>
<accession>A0A2P2JZ69</accession>
<proteinExistence type="predicted"/>
<evidence type="ECO:0000313" key="1">
    <source>
        <dbReference type="EMBL" id="MBW98769.1"/>
    </source>
</evidence>
<dbReference type="AlphaFoldDB" id="A0A2P2JZ69"/>